<reference evidence="1 2" key="1">
    <citation type="submission" date="2007-03" db="EMBL/GenBank/DDBJ databases">
        <title>Complete sequence of Desulfotomaculum reducens MI-1.</title>
        <authorList>
            <consortium name="US DOE Joint Genome Institute"/>
            <person name="Copeland A."/>
            <person name="Lucas S."/>
            <person name="Lapidus A."/>
            <person name="Barry K."/>
            <person name="Detter J.C."/>
            <person name="Glavina del Rio T."/>
            <person name="Hammon N."/>
            <person name="Israni S."/>
            <person name="Dalin E."/>
            <person name="Tice H."/>
            <person name="Pitluck S."/>
            <person name="Sims D."/>
            <person name="Brettin T."/>
            <person name="Bruce D."/>
            <person name="Han C."/>
            <person name="Tapia R."/>
            <person name="Schmutz J."/>
            <person name="Larimer F."/>
            <person name="Land M."/>
            <person name="Hauser L."/>
            <person name="Kyrpides N."/>
            <person name="Kim E."/>
            <person name="Tebo B.M."/>
            <person name="Richardson P."/>
        </authorList>
    </citation>
    <scope>NUCLEOTIDE SEQUENCE [LARGE SCALE GENOMIC DNA]</scope>
    <source>
        <strain evidence="1 2">MI-1</strain>
    </source>
</reference>
<dbReference type="InterPro" id="IPR013389">
    <property type="entry name" value="CRISPR-assoc_prot_Cas8b"/>
</dbReference>
<dbReference type="KEGG" id="drm:Dred_0536"/>
<dbReference type="Proteomes" id="UP000001556">
    <property type="component" value="Chromosome"/>
</dbReference>
<dbReference type="AlphaFoldDB" id="A4J1X7"/>
<evidence type="ECO:0000313" key="2">
    <source>
        <dbReference type="Proteomes" id="UP000001556"/>
    </source>
</evidence>
<accession>A4J1X7</accession>
<gene>
    <name evidence="1" type="ordered locus">Dred_0536</name>
</gene>
<dbReference type="STRING" id="349161.Dred_0536"/>
<dbReference type="Pfam" id="PF09484">
    <property type="entry name" value="Cas_TM1802"/>
    <property type="match status" value="1"/>
</dbReference>
<dbReference type="OrthoDB" id="5422815at2"/>
<sequence>MIEAMRTLALDYLVQELAGYPVPQDPEQWYQEFRKNSPGRMFPYLVEDSGRIEKVYLLEEKATGVVELTVQDMIHEPGGSRVGCTQDKLPFIKPPGSQSPQMGPVIKRSYQSGKSGPSAKILNTTMKSFAEIASDNKPWSSYFKQIVEILSAPRLKLVDHSTVDWQQEGYANLLDCVVQRIGPEKNTVFLAVKDRNGRLPGEVSEYIDYLLGEKLAGERYVTSEARAQEDGECPLCNATKVTVFPNALKGAGINFKNTDRIGVFPGVNPAQAWKGYALCGACADLLYVYKHHVIKKGGPNKDRQFFGSKIAGDSALVIPVFFPGLAAEVRQELLSDVTDYINNMNSNVTQDEESLLDILKDEKSILSLIFLWADVGQNLENVTGMIHSVLPSRLRELSLLNEASRNWHHPLFPNVPLAIETADFRPDLSLRALKVLFYRPGGKKAKDINASKQLFQVKKQLAACVYHRTPVLLERFWQETITTARWHWLEASQKKDGYTGLLYEGTGKNGSYLTPAGWIKHVNWWLYYFKQVGVMEMEKQFYKPAMAELQPYFGSQSGIDTPEKAYAFLLGVLYGRLLMIQGGKGVNVGANALTWLKRLTLKGKDLPELYTKIRSKILAYEAEKSQAVRELITEISTLGIALGDNIKLSEVQTNYYLLLGQAMTTVILSKKTEKENEA</sequence>
<dbReference type="HOGENOM" id="CLU_405308_0_0_9"/>
<evidence type="ECO:0000313" key="1">
    <source>
        <dbReference type="EMBL" id="ABO49080.1"/>
    </source>
</evidence>
<proteinExistence type="predicted"/>
<name>A4J1X7_DESRM</name>
<dbReference type="RefSeq" id="WP_011876917.1">
    <property type="nucleotide sequence ID" value="NC_009253.1"/>
</dbReference>
<evidence type="ECO:0008006" key="3">
    <source>
        <dbReference type="Google" id="ProtNLM"/>
    </source>
</evidence>
<dbReference type="EMBL" id="CP000612">
    <property type="protein sequence ID" value="ABO49080.1"/>
    <property type="molecule type" value="Genomic_DNA"/>
</dbReference>
<protein>
    <recommendedName>
        <fullName evidence="3">CRISPR-associated protein</fullName>
    </recommendedName>
</protein>
<keyword evidence="2" id="KW-1185">Reference proteome</keyword>
<organism evidence="1 2">
    <name type="scientific">Desulforamulus reducens (strain ATCC BAA-1160 / DSM 100696 / MI-1)</name>
    <name type="common">Desulfotomaculum reducens</name>
    <dbReference type="NCBI Taxonomy" id="349161"/>
    <lineage>
        <taxon>Bacteria</taxon>
        <taxon>Bacillati</taxon>
        <taxon>Bacillota</taxon>
        <taxon>Clostridia</taxon>
        <taxon>Eubacteriales</taxon>
        <taxon>Peptococcaceae</taxon>
        <taxon>Desulforamulus</taxon>
    </lineage>
</organism>